<dbReference type="SUPFAM" id="SSF52047">
    <property type="entry name" value="RNI-like"/>
    <property type="match status" value="1"/>
</dbReference>
<dbReference type="Proteomes" id="UP000593576">
    <property type="component" value="Unassembled WGS sequence"/>
</dbReference>
<evidence type="ECO:0000313" key="3">
    <source>
        <dbReference type="Proteomes" id="UP000593576"/>
    </source>
</evidence>
<keyword evidence="1" id="KW-0611">Plant defense</keyword>
<keyword evidence="3" id="KW-1185">Reference proteome</keyword>
<accession>A0A7J9LQL8</accession>
<evidence type="ECO:0000313" key="2">
    <source>
        <dbReference type="EMBL" id="MBA0861024.1"/>
    </source>
</evidence>
<name>A0A7J9LQL8_GOSSC</name>
<gene>
    <name evidence="2" type="ORF">Goshw_023551</name>
</gene>
<dbReference type="OrthoDB" id="25838at2759"/>
<dbReference type="GO" id="GO:0006952">
    <property type="term" value="P:defense response"/>
    <property type="evidence" value="ECO:0007669"/>
    <property type="project" value="UniProtKB-KW"/>
</dbReference>
<dbReference type="InterPro" id="IPR032675">
    <property type="entry name" value="LRR_dom_sf"/>
</dbReference>
<dbReference type="PANTHER" id="PTHR36766:SF40">
    <property type="entry name" value="DISEASE RESISTANCE PROTEIN RGA3"/>
    <property type="match status" value="1"/>
</dbReference>
<sequence length="246" mass="28125">MRFANSENFNISHWKELESLSQNGLSLVGHRFITIADCPQLVSLATEKETLQLDKIPGVESLEIVDCERLNRLPEVLHAFTFLTRIKLLRCQGLVCFAESDFPPALKELSIWSCKNLQYLVRGKENNHKSMSSNTCLLEHLEILFCPSLIWLSSRGDICNRLQHLHIDGCSKLSSLFLNAKLPVMLKYLNLWCCPVLECIAQHFYECNNLETIHIGYVQNIKSLPRGLDKLSHLQKIEFEACPSVL</sequence>
<dbReference type="PANTHER" id="PTHR36766">
    <property type="entry name" value="PLANT BROAD-SPECTRUM MILDEW RESISTANCE PROTEIN RPW8"/>
    <property type="match status" value="1"/>
</dbReference>
<organism evidence="2 3">
    <name type="scientific">Gossypium schwendimanii</name>
    <name type="common">Cotton</name>
    <dbReference type="NCBI Taxonomy" id="34291"/>
    <lineage>
        <taxon>Eukaryota</taxon>
        <taxon>Viridiplantae</taxon>
        <taxon>Streptophyta</taxon>
        <taxon>Embryophyta</taxon>
        <taxon>Tracheophyta</taxon>
        <taxon>Spermatophyta</taxon>
        <taxon>Magnoliopsida</taxon>
        <taxon>eudicotyledons</taxon>
        <taxon>Gunneridae</taxon>
        <taxon>Pentapetalae</taxon>
        <taxon>rosids</taxon>
        <taxon>malvids</taxon>
        <taxon>Malvales</taxon>
        <taxon>Malvaceae</taxon>
        <taxon>Malvoideae</taxon>
        <taxon>Gossypium</taxon>
    </lineage>
</organism>
<dbReference type="AlphaFoldDB" id="A0A7J9LQL8"/>
<reference evidence="2 3" key="1">
    <citation type="journal article" date="2019" name="Genome Biol. Evol.">
        <title>Insights into the evolution of the New World diploid cottons (Gossypium, subgenus Houzingenia) based on genome sequencing.</title>
        <authorList>
            <person name="Grover C.E."/>
            <person name="Arick M.A. 2nd"/>
            <person name="Thrash A."/>
            <person name="Conover J.L."/>
            <person name="Sanders W.S."/>
            <person name="Peterson D.G."/>
            <person name="Frelichowski J.E."/>
            <person name="Scheffler J.A."/>
            <person name="Scheffler B.E."/>
            <person name="Wendel J.F."/>
        </authorList>
    </citation>
    <scope>NUCLEOTIDE SEQUENCE [LARGE SCALE GENOMIC DNA]</scope>
    <source>
        <strain evidence="2">1</strain>
        <tissue evidence="2">Leaf</tissue>
    </source>
</reference>
<dbReference type="EMBL" id="JABFAF010000007">
    <property type="protein sequence ID" value="MBA0861024.1"/>
    <property type="molecule type" value="Genomic_DNA"/>
</dbReference>
<dbReference type="Gene3D" id="3.80.10.10">
    <property type="entry name" value="Ribonuclease Inhibitor"/>
    <property type="match status" value="1"/>
</dbReference>
<proteinExistence type="predicted"/>
<comment type="caution">
    <text evidence="2">The sequence shown here is derived from an EMBL/GenBank/DDBJ whole genome shotgun (WGS) entry which is preliminary data.</text>
</comment>
<protein>
    <submittedName>
        <fullName evidence="2">Uncharacterized protein</fullName>
    </submittedName>
</protein>
<evidence type="ECO:0000256" key="1">
    <source>
        <dbReference type="ARBA" id="ARBA00022821"/>
    </source>
</evidence>